<reference evidence="4" key="1">
    <citation type="journal article" date="2017" name="Nat. Ecol. Evol.">
        <title>Genome expansion and lineage-specific genetic innovations in the forest pathogenic fungi Armillaria.</title>
        <authorList>
            <person name="Sipos G."/>
            <person name="Prasanna A.N."/>
            <person name="Walter M.C."/>
            <person name="O'Connor E."/>
            <person name="Balint B."/>
            <person name="Krizsan K."/>
            <person name="Kiss B."/>
            <person name="Hess J."/>
            <person name="Varga T."/>
            <person name="Slot J."/>
            <person name="Riley R."/>
            <person name="Boka B."/>
            <person name="Rigling D."/>
            <person name="Barry K."/>
            <person name="Lee J."/>
            <person name="Mihaltcheva S."/>
            <person name="LaButti K."/>
            <person name="Lipzen A."/>
            <person name="Waldron R."/>
            <person name="Moloney N.M."/>
            <person name="Sperisen C."/>
            <person name="Kredics L."/>
            <person name="Vagvoelgyi C."/>
            <person name="Patrignani A."/>
            <person name="Fitzpatrick D."/>
            <person name="Nagy I."/>
            <person name="Doyle S."/>
            <person name="Anderson J.B."/>
            <person name="Grigoriev I.V."/>
            <person name="Gueldener U."/>
            <person name="Muensterkoetter M."/>
            <person name="Nagy L.G."/>
        </authorList>
    </citation>
    <scope>NUCLEOTIDE SEQUENCE [LARGE SCALE GENOMIC DNA]</scope>
    <source>
        <strain evidence="4">Ar21-2</strain>
    </source>
</reference>
<accession>A0A2H3D4F5</accession>
<dbReference type="AlphaFoldDB" id="A0A2H3D4F5"/>
<dbReference type="EMBL" id="KZ293708">
    <property type="protein sequence ID" value="PBK83203.1"/>
    <property type="molecule type" value="Genomic_DNA"/>
</dbReference>
<dbReference type="OrthoDB" id="3270804at2759"/>
<organism evidence="3 4">
    <name type="scientific">Armillaria gallica</name>
    <name type="common">Bulbous honey fungus</name>
    <name type="synonym">Armillaria bulbosa</name>
    <dbReference type="NCBI Taxonomy" id="47427"/>
    <lineage>
        <taxon>Eukaryota</taxon>
        <taxon>Fungi</taxon>
        <taxon>Dikarya</taxon>
        <taxon>Basidiomycota</taxon>
        <taxon>Agaricomycotina</taxon>
        <taxon>Agaricomycetes</taxon>
        <taxon>Agaricomycetidae</taxon>
        <taxon>Agaricales</taxon>
        <taxon>Marasmiineae</taxon>
        <taxon>Physalacriaceae</taxon>
        <taxon>Armillaria</taxon>
    </lineage>
</organism>
<dbReference type="SUPFAM" id="SSF55658">
    <property type="entry name" value="L9 N-domain-like"/>
    <property type="match status" value="1"/>
</dbReference>
<keyword evidence="4" id="KW-1185">Reference proteome</keyword>
<dbReference type="STRING" id="47427.A0A2H3D4F5"/>
<evidence type="ECO:0000259" key="2">
    <source>
        <dbReference type="Pfam" id="PF01693"/>
    </source>
</evidence>
<evidence type="ECO:0000313" key="4">
    <source>
        <dbReference type="Proteomes" id="UP000217790"/>
    </source>
</evidence>
<dbReference type="InterPro" id="IPR009027">
    <property type="entry name" value="Ribosomal_bL9/RNase_H1_N"/>
</dbReference>
<dbReference type="InterPro" id="IPR011320">
    <property type="entry name" value="RNase_H1_N"/>
</dbReference>
<dbReference type="Pfam" id="PF01693">
    <property type="entry name" value="Cauli_VI"/>
    <property type="match status" value="1"/>
</dbReference>
<gene>
    <name evidence="3" type="ORF">ARMGADRAFT_1089547</name>
</gene>
<feature type="region of interest" description="Disordered" evidence="1">
    <location>
        <begin position="1"/>
        <end position="27"/>
    </location>
</feature>
<dbReference type="InParanoid" id="A0A2H3D4F5"/>
<evidence type="ECO:0000256" key="1">
    <source>
        <dbReference type="SAM" id="MobiDB-lite"/>
    </source>
</evidence>
<protein>
    <recommendedName>
        <fullName evidence="2">Ribonuclease H1 N-terminal domain-containing protein</fullName>
    </recommendedName>
</protein>
<evidence type="ECO:0000313" key="3">
    <source>
        <dbReference type="EMBL" id="PBK83203.1"/>
    </source>
</evidence>
<sequence>MAGSSIPPSSISSFQASSCAHSSTPSMPFKNRCKTRAEYMQEYQDFSPSTRHQTNGMLSFMEDEPDYDVEVTTKMTTTVTTTIHHLATPQPQSPSLSGSRKHLASPPTSPLRGKWYAVTVGQDIGVFDDWLLVQELIDRVMGARQKGYKTFEQALARYSDKYFGSTVFCLLFPGSHWFQPIEDWIPQQEAEEWTEKHEEAVRQAESNSI</sequence>
<name>A0A2H3D4F5_ARMGA</name>
<proteinExistence type="predicted"/>
<dbReference type="Proteomes" id="UP000217790">
    <property type="component" value="Unassembled WGS sequence"/>
</dbReference>
<dbReference type="InterPro" id="IPR037056">
    <property type="entry name" value="RNase_H1_N_sf"/>
</dbReference>
<feature type="region of interest" description="Disordered" evidence="1">
    <location>
        <begin position="87"/>
        <end position="108"/>
    </location>
</feature>
<feature type="compositionally biased region" description="Polar residues" evidence="1">
    <location>
        <begin position="89"/>
        <end position="98"/>
    </location>
</feature>
<feature type="compositionally biased region" description="Low complexity" evidence="1">
    <location>
        <begin position="1"/>
        <end position="23"/>
    </location>
</feature>
<feature type="domain" description="Ribonuclease H1 N-terminal" evidence="2">
    <location>
        <begin position="114"/>
        <end position="155"/>
    </location>
</feature>
<dbReference type="Gene3D" id="3.40.970.10">
    <property type="entry name" value="Ribonuclease H1, N-terminal domain"/>
    <property type="match status" value="1"/>
</dbReference>